<feature type="compositionally biased region" description="Low complexity" evidence="1">
    <location>
        <begin position="1"/>
        <end position="10"/>
    </location>
</feature>
<gene>
    <name evidence="2" type="ORF">GCM10010470_03860</name>
</gene>
<dbReference type="Proteomes" id="UP001500979">
    <property type="component" value="Unassembled WGS sequence"/>
</dbReference>
<comment type="caution">
    <text evidence="2">The sequence shown here is derived from an EMBL/GenBank/DDBJ whole genome shotgun (WGS) entry which is preliminary data.</text>
</comment>
<proteinExistence type="predicted"/>
<organism evidence="2 3">
    <name type="scientific">Saccharopolyspora taberi</name>
    <dbReference type="NCBI Taxonomy" id="60895"/>
    <lineage>
        <taxon>Bacteria</taxon>
        <taxon>Bacillati</taxon>
        <taxon>Actinomycetota</taxon>
        <taxon>Actinomycetes</taxon>
        <taxon>Pseudonocardiales</taxon>
        <taxon>Pseudonocardiaceae</taxon>
        <taxon>Saccharopolyspora</taxon>
    </lineage>
</organism>
<evidence type="ECO:0000256" key="1">
    <source>
        <dbReference type="SAM" id="MobiDB-lite"/>
    </source>
</evidence>
<dbReference type="EMBL" id="BAAAUX010000002">
    <property type="protein sequence ID" value="GAA2775039.1"/>
    <property type="molecule type" value="Genomic_DNA"/>
</dbReference>
<name>A0ABN3V1N4_9PSEU</name>
<feature type="compositionally biased region" description="Acidic residues" evidence="1">
    <location>
        <begin position="11"/>
        <end position="22"/>
    </location>
</feature>
<reference evidence="2 3" key="1">
    <citation type="journal article" date="2019" name="Int. J. Syst. Evol. Microbiol.">
        <title>The Global Catalogue of Microorganisms (GCM) 10K type strain sequencing project: providing services to taxonomists for standard genome sequencing and annotation.</title>
        <authorList>
            <consortium name="The Broad Institute Genomics Platform"/>
            <consortium name="The Broad Institute Genome Sequencing Center for Infectious Disease"/>
            <person name="Wu L."/>
            <person name="Ma J."/>
        </authorList>
    </citation>
    <scope>NUCLEOTIDE SEQUENCE [LARGE SCALE GENOMIC DNA]</scope>
    <source>
        <strain evidence="2 3">JCM 9383</strain>
    </source>
</reference>
<accession>A0ABN3V1N4</accession>
<evidence type="ECO:0000313" key="3">
    <source>
        <dbReference type="Proteomes" id="UP001500979"/>
    </source>
</evidence>
<feature type="compositionally biased region" description="Low complexity" evidence="1">
    <location>
        <begin position="32"/>
        <end position="42"/>
    </location>
</feature>
<evidence type="ECO:0000313" key="2">
    <source>
        <dbReference type="EMBL" id="GAA2775039.1"/>
    </source>
</evidence>
<protein>
    <submittedName>
        <fullName evidence="2">Uncharacterized protein</fullName>
    </submittedName>
</protein>
<sequence length="75" mass="7324">MAGSEVSAEVVSDDVSTDEVSAEDGAGCSDTPAPGADGIGAPEPGPPPAQEVSAMAAVRQAADAENRGKRINGKT</sequence>
<feature type="region of interest" description="Disordered" evidence="1">
    <location>
        <begin position="1"/>
        <end position="75"/>
    </location>
</feature>
<keyword evidence="3" id="KW-1185">Reference proteome</keyword>